<protein>
    <submittedName>
        <fullName evidence="1">Uncharacterized protein</fullName>
    </submittedName>
</protein>
<comment type="caution">
    <text evidence="1">The sequence shown here is derived from an EMBL/GenBank/DDBJ whole genome shotgun (WGS) entry which is preliminary data.</text>
</comment>
<accession>A0A1B7YWC7</accession>
<dbReference type="Proteomes" id="UP000092177">
    <property type="component" value="Chromosome 1"/>
</dbReference>
<name>A0A1B7YWC7_COLHI</name>
<keyword evidence="2" id="KW-1185">Reference proteome</keyword>
<dbReference type="KEGG" id="chig:CH63R_01434"/>
<gene>
    <name evidence="1" type="ORF">CH63R_01434</name>
</gene>
<evidence type="ECO:0000313" key="2">
    <source>
        <dbReference type="Proteomes" id="UP000092177"/>
    </source>
</evidence>
<dbReference type="GeneID" id="28860516"/>
<organism evidence="1 2">
    <name type="scientific">Colletotrichum higginsianum (strain IMI 349063)</name>
    <name type="common">Crucifer anthracnose fungus</name>
    <dbReference type="NCBI Taxonomy" id="759273"/>
    <lineage>
        <taxon>Eukaryota</taxon>
        <taxon>Fungi</taxon>
        <taxon>Dikarya</taxon>
        <taxon>Ascomycota</taxon>
        <taxon>Pezizomycotina</taxon>
        <taxon>Sordariomycetes</taxon>
        <taxon>Hypocreomycetidae</taxon>
        <taxon>Glomerellales</taxon>
        <taxon>Glomerellaceae</taxon>
        <taxon>Colletotrichum</taxon>
        <taxon>Colletotrichum destructivum species complex</taxon>
    </lineage>
</organism>
<dbReference type="EMBL" id="LTAN01000001">
    <property type="protein sequence ID" value="OBR16254.1"/>
    <property type="molecule type" value="Genomic_DNA"/>
</dbReference>
<sequence>MPCYRRPLSLADDASAAPFPCRMATISLRETPAFNTITIDIAVTSSSQPTLEFSHSRDLFSLVFIRRHIKQSTRATYITNNYCNNQHRRRHCRAEPNVNVNDVDT</sequence>
<reference evidence="2" key="1">
    <citation type="journal article" date="2017" name="BMC Genomics">
        <title>Gapless genome assembly of Colletotrichum higginsianum reveals chromosome structure and association of transposable elements with secondary metabolite gene clusters.</title>
        <authorList>
            <person name="Dallery J.-F."/>
            <person name="Lapalu N."/>
            <person name="Zampounis A."/>
            <person name="Pigne S."/>
            <person name="Luyten I."/>
            <person name="Amselem J."/>
            <person name="Wittenberg A.H.J."/>
            <person name="Zhou S."/>
            <person name="de Queiroz M.V."/>
            <person name="Robin G.P."/>
            <person name="Auger A."/>
            <person name="Hainaut M."/>
            <person name="Henrissat B."/>
            <person name="Kim K.-T."/>
            <person name="Lee Y.-H."/>
            <person name="Lespinet O."/>
            <person name="Schwartz D.C."/>
            <person name="Thon M.R."/>
            <person name="O'Connell R.J."/>
        </authorList>
    </citation>
    <scope>NUCLEOTIDE SEQUENCE [LARGE SCALE GENOMIC DNA]</scope>
    <source>
        <strain evidence="2">IMI 349063</strain>
    </source>
</reference>
<dbReference type="RefSeq" id="XP_018164771.1">
    <property type="nucleotide sequence ID" value="XM_018296409.1"/>
</dbReference>
<evidence type="ECO:0000313" key="1">
    <source>
        <dbReference type="EMBL" id="OBR16254.1"/>
    </source>
</evidence>
<dbReference type="VEuPathDB" id="FungiDB:CH63R_01434"/>
<dbReference type="AlphaFoldDB" id="A0A1B7YWC7"/>
<proteinExistence type="predicted"/>